<dbReference type="InterPro" id="IPR021804">
    <property type="entry name" value="DUF3375"/>
</dbReference>
<sequence>MSAIARALENRDLFGGEGVLALLRTDNAPVTLGLLGTHLAGDVRTRTAADLYDLLSADLAELRFHGIDLPRTAQQYCATWVEQGYLTRRAARTERTEEFALTENSQSALRLIEQLHTPRDAVTRSRLTLLTERLRTLARDTDADSAGRLEALHTERDRLDEAIAQVMELGAEPLPEAQALETIDELYSLALDVPSDFTRVRGELERLHRRLRLDLVEHEGSQGEILDQLFLGVDAIEDSEAGRSFAAFHDMVIDPVQEARFHDAVDALATRPFAHRFGRERIVYLQSYLARLQRESHQVRHAMIDLSRSLREFVRSRQFEEFRALADRLRRPQRIGLEIAPQVRPHTRIGVELTLSTFTPRSVGQLHLLVPSDVTAQDDLELASTEVLDLEAMRAAIRESEIDMAELVDAVDDVLSRRSTATVGEVLEEHPATQGLASIVGLLVLAHRHGERVEGPSDTVETVRWRLVGRRAGAEREAGVGRAEHNGGNGWRSARISRSRFTRPLGKDSHVGE</sequence>
<gene>
    <name evidence="2" type="ORF">D641_0109810</name>
</gene>
<dbReference type="EMBL" id="AORC01000011">
    <property type="protein sequence ID" value="EYT48929.1"/>
    <property type="molecule type" value="Genomic_DNA"/>
</dbReference>
<feature type="region of interest" description="Disordered" evidence="1">
    <location>
        <begin position="476"/>
        <end position="513"/>
    </location>
</feature>
<dbReference type="RefSeq" id="WP_017823489.1">
    <property type="nucleotide sequence ID" value="NZ_AORC01000011.1"/>
</dbReference>
<evidence type="ECO:0000256" key="1">
    <source>
        <dbReference type="SAM" id="MobiDB-lite"/>
    </source>
</evidence>
<comment type="caution">
    <text evidence="2">The sequence shown here is derived from an EMBL/GenBank/DDBJ whole genome shotgun (WGS) entry which is preliminary data.</text>
</comment>
<feature type="compositionally biased region" description="Basic and acidic residues" evidence="1">
    <location>
        <begin position="476"/>
        <end position="485"/>
    </location>
</feature>
<protein>
    <submittedName>
        <fullName evidence="2">Uncharacterized protein</fullName>
    </submittedName>
</protein>
<proteinExistence type="predicted"/>
<dbReference type="Proteomes" id="UP000019754">
    <property type="component" value="Unassembled WGS sequence"/>
</dbReference>
<organism evidence="2 3">
    <name type="scientific">Brachybacterium muris UCD-AY4</name>
    <dbReference type="NCBI Taxonomy" id="1249481"/>
    <lineage>
        <taxon>Bacteria</taxon>
        <taxon>Bacillati</taxon>
        <taxon>Actinomycetota</taxon>
        <taxon>Actinomycetes</taxon>
        <taxon>Micrococcales</taxon>
        <taxon>Dermabacteraceae</taxon>
        <taxon>Brachybacterium</taxon>
    </lineage>
</organism>
<reference evidence="2 3" key="1">
    <citation type="journal article" date="2013" name="Genome Announc.">
        <title>Draft genome sequence of an Actinobacterium, Brachybacterium muris strain UCD-AY4.</title>
        <authorList>
            <person name="Lo J.R."/>
            <person name="Lang J.M."/>
            <person name="Darling A.E."/>
            <person name="Eisen J.A."/>
            <person name="Coil D.A."/>
        </authorList>
    </citation>
    <scope>NUCLEOTIDE SEQUENCE [LARGE SCALE GENOMIC DNA]</scope>
    <source>
        <strain evidence="2 3">UCD-AY4</strain>
    </source>
</reference>
<dbReference type="AlphaFoldDB" id="A0A022KT19"/>
<keyword evidence="3" id="KW-1185">Reference proteome</keyword>
<dbReference type="STRING" id="1249481.D641_0109810"/>
<evidence type="ECO:0000313" key="3">
    <source>
        <dbReference type="Proteomes" id="UP000019754"/>
    </source>
</evidence>
<dbReference type="Pfam" id="PF11855">
    <property type="entry name" value="DUF3375"/>
    <property type="match status" value="1"/>
</dbReference>
<name>A0A022KT19_9MICO</name>
<dbReference type="HOGENOM" id="CLU_031117_1_0_11"/>
<accession>A0A022KT19</accession>
<dbReference type="OrthoDB" id="138803at2"/>
<evidence type="ECO:0000313" key="2">
    <source>
        <dbReference type="EMBL" id="EYT48929.1"/>
    </source>
</evidence>